<dbReference type="Proteomes" id="UP000886844">
    <property type="component" value="Unassembled WGS sequence"/>
</dbReference>
<accession>A0A9D1Z0P4</accession>
<protein>
    <submittedName>
        <fullName evidence="2">Uncharacterized protein</fullName>
    </submittedName>
</protein>
<gene>
    <name evidence="2" type="ORF">H9828_04025</name>
</gene>
<dbReference type="EMBL" id="DXDA01000034">
    <property type="protein sequence ID" value="HIY68565.1"/>
    <property type="molecule type" value="Genomic_DNA"/>
</dbReference>
<comment type="caution">
    <text evidence="2">The sequence shown here is derived from an EMBL/GenBank/DDBJ whole genome shotgun (WGS) entry which is preliminary data.</text>
</comment>
<reference evidence="2" key="2">
    <citation type="submission" date="2021-04" db="EMBL/GenBank/DDBJ databases">
        <authorList>
            <person name="Gilroy R."/>
        </authorList>
    </citation>
    <scope>NUCLEOTIDE SEQUENCE</scope>
    <source>
        <strain evidence="2">5134</strain>
    </source>
</reference>
<evidence type="ECO:0000313" key="3">
    <source>
        <dbReference type="Proteomes" id="UP000886844"/>
    </source>
</evidence>
<feature type="region of interest" description="Disordered" evidence="1">
    <location>
        <begin position="42"/>
        <end position="69"/>
    </location>
</feature>
<reference evidence="2" key="1">
    <citation type="journal article" date="2021" name="PeerJ">
        <title>Extensive microbial diversity within the chicken gut microbiome revealed by metagenomics and culture.</title>
        <authorList>
            <person name="Gilroy R."/>
            <person name="Ravi A."/>
            <person name="Getino M."/>
            <person name="Pursley I."/>
            <person name="Horton D.L."/>
            <person name="Alikhan N.F."/>
            <person name="Baker D."/>
            <person name="Gharbi K."/>
            <person name="Hall N."/>
            <person name="Watson M."/>
            <person name="Adriaenssens E.M."/>
            <person name="Foster-Nyarko E."/>
            <person name="Jarju S."/>
            <person name="Secka A."/>
            <person name="Antonio M."/>
            <person name="Oren A."/>
            <person name="Chaudhuri R.R."/>
            <person name="La Ragione R."/>
            <person name="Hildebrand F."/>
            <person name="Pallen M.J."/>
        </authorList>
    </citation>
    <scope>NUCLEOTIDE SEQUENCE</scope>
    <source>
        <strain evidence="2">5134</strain>
    </source>
</reference>
<evidence type="ECO:0000256" key="1">
    <source>
        <dbReference type="SAM" id="MobiDB-lite"/>
    </source>
</evidence>
<dbReference type="AlphaFoldDB" id="A0A9D1Z0P4"/>
<proteinExistence type="predicted"/>
<name>A0A9D1Z0P4_9BACT</name>
<organism evidence="2 3">
    <name type="scientific">Candidatus Alistipes intestinigallinarum</name>
    <dbReference type="NCBI Taxonomy" id="2838440"/>
    <lineage>
        <taxon>Bacteria</taxon>
        <taxon>Pseudomonadati</taxon>
        <taxon>Bacteroidota</taxon>
        <taxon>Bacteroidia</taxon>
        <taxon>Bacteroidales</taxon>
        <taxon>Rikenellaceae</taxon>
        <taxon>Alistipes</taxon>
    </lineage>
</organism>
<sequence length="69" mass="7482">MFIISRILGWISTKIKKAGGSAKQKNDVFSVGRGRAVSIRGKGLNTKKSEPLGPDFQNLQSGCYDPKLS</sequence>
<evidence type="ECO:0000313" key="2">
    <source>
        <dbReference type="EMBL" id="HIY68565.1"/>
    </source>
</evidence>